<feature type="binding site" evidence="9">
    <location>
        <position position="240"/>
    </location>
    <ligand>
        <name>substrate</name>
    </ligand>
</feature>
<comment type="catalytic activity">
    <reaction evidence="7 8">
        <text>UDP-alpha-D-glucose + 2 NAD(+) + H2O = UDP-alpha-D-glucuronate + 2 NADH + 3 H(+)</text>
        <dbReference type="Rhea" id="RHEA:23596"/>
        <dbReference type="ChEBI" id="CHEBI:15377"/>
        <dbReference type="ChEBI" id="CHEBI:15378"/>
        <dbReference type="ChEBI" id="CHEBI:57540"/>
        <dbReference type="ChEBI" id="CHEBI:57945"/>
        <dbReference type="ChEBI" id="CHEBI:58052"/>
        <dbReference type="ChEBI" id="CHEBI:58885"/>
        <dbReference type="EC" id="1.1.1.22"/>
    </reaction>
</comment>
<comment type="caution">
    <text evidence="12">The sequence shown here is derived from an EMBL/GenBank/DDBJ whole genome shotgun (WGS) entry which is preliminary data.</text>
</comment>
<dbReference type="InterPro" id="IPR036220">
    <property type="entry name" value="UDP-Glc/GDP-Man_DH_C_sf"/>
</dbReference>
<dbReference type="SUPFAM" id="SSF48179">
    <property type="entry name" value="6-phosphogluconate dehydrogenase C-terminal domain-like"/>
    <property type="match status" value="1"/>
</dbReference>
<organism evidence="12 13">
    <name type="scientific">Aliikangiella coralliicola</name>
    <dbReference type="NCBI Taxonomy" id="2592383"/>
    <lineage>
        <taxon>Bacteria</taxon>
        <taxon>Pseudomonadati</taxon>
        <taxon>Pseudomonadota</taxon>
        <taxon>Gammaproteobacteria</taxon>
        <taxon>Oceanospirillales</taxon>
        <taxon>Pleioneaceae</taxon>
        <taxon>Aliikangiella</taxon>
    </lineage>
</organism>
<protein>
    <recommendedName>
        <fullName evidence="4 8">UDP-glucose 6-dehydrogenase</fullName>
        <ecNumber evidence="3 8">1.1.1.22</ecNumber>
    </recommendedName>
</protein>
<dbReference type="InterPro" id="IPR036291">
    <property type="entry name" value="NAD(P)-bd_dom_sf"/>
</dbReference>
<dbReference type="GO" id="GO:0000271">
    <property type="term" value="P:polysaccharide biosynthetic process"/>
    <property type="evidence" value="ECO:0007669"/>
    <property type="project" value="InterPro"/>
</dbReference>
<feature type="domain" description="UDP-glucose/GDP-mannose dehydrogenase C-terminal" evidence="11">
    <location>
        <begin position="297"/>
        <end position="401"/>
    </location>
</feature>
<feature type="binding site" evidence="10">
    <location>
        <position position="135"/>
    </location>
    <ligand>
        <name>NAD(+)</name>
        <dbReference type="ChEBI" id="CHEBI:57540"/>
    </ligand>
</feature>
<evidence type="ECO:0000256" key="5">
    <source>
        <dbReference type="ARBA" id="ARBA00023002"/>
    </source>
</evidence>
<dbReference type="Pfam" id="PF03721">
    <property type="entry name" value="UDPG_MGDP_dh_N"/>
    <property type="match status" value="1"/>
</dbReference>
<dbReference type="InterPro" id="IPR008927">
    <property type="entry name" value="6-PGluconate_DH-like_C_sf"/>
</dbReference>
<dbReference type="Proteomes" id="UP000315439">
    <property type="component" value="Unassembled WGS sequence"/>
</dbReference>
<evidence type="ECO:0000313" key="12">
    <source>
        <dbReference type="EMBL" id="TQV80229.1"/>
    </source>
</evidence>
<evidence type="ECO:0000256" key="7">
    <source>
        <dbReference type="ARBA" id="ARBA00047473"/>
    </source>
</evidence>
<keyword evidence="5 8" id="KW-0560">Oxidoreductase</keyword>
<dbReference type="InterPro" id="IPR014027">
    <property type="entry name" value="UDP-Glc/GDP-Man_DH_C"/>
</dbReference>
<dbReference type="GO" id="GO:0051287">
    <property type="term" value="F:NAD binding"/>
    <property type="evidence" value="ECO:0007669"/>
    <property type="project" value="InterPro"/>
</dbReference>
<comment type="similarity">
    <text evidence="2 8">Belongs to the UDP-glucose/GDP-mannose dehydrogenase family.</text>
</comment>
<dbReference type="RefSeq" id="WP_142935319.1">
    <property type="nucleotide sequence ID" value="NZ_ML660174.1"/>
</dbReference>
<dbReference type="AlphaFoldDB" id="A0A545TSN8"/>
<evidence type="ECO:0000256" key="10">
    <source>
        <dbReference type="PIRSR" id="PIRSR500134-3"/>
    </source>
</evidence>
<evidence type="ECO:0000256" key="2">
    <source>
        <dbReference type="ARBA" id="ARBA00006601"/>
    </source>
</evidence>
<dbReference type="Pfam" id="PF03720">
    <property type="entry name" value="UDPG_MGDP_dh_C"/>
    <property type="match status" value="1"/>
</dbReference>
<dbReference type="OrthoDB" id="9803238at2"/>
<dbReference type="SUPFAM" id="SSF52413">
    <property type="entry name" value="UDP-glucose/GDP-mannose dehydrogenase C-terminal domain"/>
    <property type="match status" value="1"/>
</dbReference>
<dbReference type="PIRSF" id="PIRSF500134">
    <property type="entry name" value="UDPglc_DH_bac"/>
    <property type="match status" value="1"/>
</dbReference>
<sequence length="420" mass="46910">MRVAVIGDGMKSLVTAGLMASVGNQVIVFNSTNTDCELLMEPGLANLLTEQHSSGRLNYLSEIVECELDIIIITDVSPIESYAQFKMELKNSVINGATFVILTPSFIGESEQLELEINEISNSAKVCCVPLLIREGKAISDFSRPDRIILGCDDAQVLTKVRELFYPFNRVTDVIKVVKTREAEFSCFAGNAMLATRLSFMNEMANLAERSHVDIDIVRECIGSDPRIGRDYLYPGCGYGGKALAENVERVARELRLRSDDLGLLDVVTKINDRQKDLLFRKIWSFFATELKGKTIAIWGGSFKPDSSNIDRAPAIVLIDALLAQSANVVVYDPSANEKIKHHYSNNQRFRIAPSAYAALESADVLAICTEWREFWSPDFDKIAESLNYKAIFDGRNLYSPDLLRKYQIRYFGIGKGEVI</sequence>
<name>A0A545TSN8_9GAMM</name>
<evidence type="ECO:0000256" key="8">
    <source>
        <dbReference type="PIRNR" id="PIRNR000124"/>
    </source>
</evidence>
<evidence type="ECO:0000256" key="1">
    <source>
        <dbReference type="ARBA" id="ARBA00004701"/>
    </source>
</evidence>
<evidence type="ECO:0000256" key="4">
    <source>
        <dbReference type="ARBA" id="ARBA00015132"/>
    </source>
</evidence>
<dbReference type="InterPro" id="IPR001732">
    <property type="entry name" value="UDP-Glc/GDP-Man_DH_N"/>
</dbReference>
<dbReference type="EC" id="1.1.1.22" evidence="3 8"/>
<dbReference type="Pfam" id="PF00984">
    <property type="entry name" value="UDPG_MGDP_dh"/>
    <property type="match status" value="1"/>
</dbReference>
<proteinExistence type="inferred from homology"/>
<evidence type="ECO:0000313" key="13">
    <source>
        <dbReference type="Proteomes" id="UP000315439"/>
    </source>
</evidence>
<feature type="binding site" evidence="9">
    <location>
        <begin position="232"/>
        <end position="236"/>
    </location>
    <ligand>
        <name>substrate</name>
    </ligand>
</feature>
<dbReference type="InterPro" id="IPR017476">
    <property type="entry name" value="UDP-Glc/GDP-Man"/>
</dbReference>
<evidence type="ECO:0000256" key="3">
    <source>
        <dbReference type="ARBA" id="ARBA00012954"/>
    </source>
</evidence>
<feature type="binding site" evidence="9">
    <location>
        <position position="304"/>
    </location>
    <ligand>
        <name>substrate</name>
    </ligand>
</feature>
<dbReference type="Gene3D" id="3.40.50.720">
    <property type="entry name" value="NAD(P)-binding Rossmann-like Domain"/>
    <property type="match status" value="2"/>
</dbReference>
<dbReference type="PANTHER" id="PTHR43750:SF3">
    <property type="entry name" value="UDP-GLUCOSE 6-DEHYDROGENASE TUAD"/>
    <property type="match status" value="1"/>
</dbReference>
<dbReference type="EMBL" id="VIKS01000018">
    <property type="protein sequence ID" value="TQV80229.1"/>
    <property type="molecule type" value="Genomic_DNA"/>
</dbReference>
<dbReference type="GO" id="GO:0006065">
    <property type="term" value="P:UDP-glucuronate biosynthetic process"/>
    <property type="evidence" value="ECO:0007669"/>
    <property type="project" value="UniProtKB-UniPathway"/>
</dbReference>
<dbReference type="GO" id="GO:0003979">
    <property type="term" value="F:UDP-glucose 6-dehydrogenase activity"/>
    <property type="evidence" value="ECO:0007669"/>
    <property type="project" value="UniProtKB-EC"/>
</dbReference>
<accession>A0A545TSN8</accession>
<dbReference type="PANTHER" id="PTHR43750">
    <property type="entry name" value="UDP-GLUCOSE 6-DEHYDROGENASE TUAD"/>
    <property type="match status" value="1"/>
</dbReference>
<evidence type="ECO:0000259" key="11">
    <source>
        <dbReference type="SMART" id="SM00984"/>
    </source>
</evidence>
<reference evidence="12 13" key="1">
    <citation type="submission" date="2019-07" db="EMBL/GenBank/DDBJ databases">
        <title>Draft genome for Aliikangiella sp. M105.</title>
        <authorList>
            <person name="Wang G."/>
        </authorList>
    </citation>
    <scope>NUCLEOTIDE SEQUENCE [LARGE SCALE GENOMIC DNA]</scope>
    <source>
        <strain evidence="12 13">M105</strain>
    </source>
</reference>
<dbReference type="Gene3D" id="1.20.5.100">
    <property type="entry name" value="Cytochrome c1, transmembrane anchor, C-terminal"/>
    <property type="match status" value="1"/>
</dbReference>
<evidence type="ECO:0000256" key="9">
    <source>
        <dbReference type="PIRSR" id="PIRSR500134-2"/>
    </source>
</evidence>
<dbReference type="InterPro" id="IPR014026">
    <property type="entry name" value="UDP-Glc/GDP-Man_DH_dimer"/>
</dbReference>
<dbReference type="NCBIfam" id="TIGR03026">
    <property type="entry name" value="NDP-sugDHase"/>
    <property type="match status" value="1"/>
</dbReference>
<comment type="pathway">
    <text evidence="1">Nucleotide-sugar biosynthesis; UDP-alpha-D-glucuronate biosynthesis; UDP-alpha-D-glucuronate from UDP-alpha-D-glucose: step 1/1.</text>
</comment>
<dbReference type="UniPathway" id="UPA00038">
    <property type="reaction ID" value="UER00491"/>
</dbReference>
<dbReference type="SUPFAM" id="SSF51735">
    <property type="entry name" value="NAD(P)-binding Rossmann-fold domains"/>
    <property type="match status" value="1"/>
</dbReference>
<dbReference type="PIRSF" id="PIRSF000124">
    <property type="entry name" value="UDPglc_GDPman_dh"/>
    <property type="match status" value="1"/>
</dbReference>
<dbReference type="InterPro" id="IPR028357">
    <property type="entry name" value="UDPglc_DH_bac"/>
</dbReference>
<keyword evidence="13" id="KW-1185">Reference proteome</keyword>
<evidence type="ECO:0000256" key="6">
    <source>
        <dbReference type="ARBA" id="ARBA00023027"/>
    </source>
</evidence>
<gene>
    <name evidence="12" type="ORF">FLL46_26280</name>
</gene>
<keyword evidence="6 8" id="KW-0520">NAD</keyword>
<dbReference type="SMART" id="SM00984">
    <property type="entry name" value="UDPG_MGDP_dh_C"/>
    <property type="match status" value="1"/>
</dbReference>